<reference evidence="1 2" key="1">
    <citation type="submission" date="2014-06" db="EMBL/GenBank/DDBJ databases">
        <authorList>
            <person name="Swart Estienne"/>
        </authorList>
    </citation>
    <scope>NUCLEOTIDE SEQUENCE [LARGE SCALE GENOMIC DNA]</scope>
    <source>
        <strain evidence="1 2">130c</strain>
    </source>
</reference>
<dbReference type="EMBL" id="CCKQ01017045">
    <property type="protein sequence ID" value="CDW88924.1"/>
    <property type="molecule type" value="Genomic_DNA"/>
</dbReference>
<proteinExistence type="predicted"/>
<accession>A0A078B3B1</accession>
<evidence type="ECO:0000313" key="1">
    <source>
        <dbReference type="EMBL" id="CDW88924.1"/>
    </source>
</evidence>
<dbReference type="Proteomes" id="UP000039865">
    <property type="component" value="Unassembled WGS sequence"/>
</dbReference>
<dbReference type="InParanoid" id="A0A078B3B1"/>
<dbReference type="SUPFAM" id="SSF51294">
    <property type="entry name" value="Hedgehog/intein (Hint) domain"/>
    <property type="match status" value="1"/>
</dbReference>
<protein>
    <submittedName>
        <fullName evidence="1">Uncharacterized protein</fullName>
    </submittedName>
</protein>
<sequence length="204" mass="23003">MSLIQCSYLKSAIILKQDEDISGSRILTLGVIKVNDTMQTIKDIAQKKSHFAITNVTEIIVNTDKKVTQVNVLKFQLNYTGALLTVSENQCVYVIRRGKEEITIERADKLKEGDFLIVQLHATSAEVLVTRINKIEKLKVNANDLVTVKTTTGNFIADFMAVSDKTDVCPQDKIKPFLLQERKQSKIQIFIEKLKSAVFKISNQ</sequence>
<name>A0A078B3B1_STYLE</name>
<evidence type="ECO:0000313" key="2">
    <source>
        <dbReference type="Proteomes" id="UP000039865"/>
    </source>
</evidence>
<organism evidence="1 2">
    <name type="scientific">Stylonychia lemnae</name>
    <name type="common">Ciliate</name>
    <dbReference type="NCBI Taxonomy" id="5949"/>
    <lineage>
        <taxon>Eukaryota</taxon>
        <taxon>Sar</taxon>
        <taxon>Alveolata</taxon>
        <taxon>Ciliophora</taxon>
        <taxon>Intramacronucleata</taxon>
        <taxon>Spirotrichea</taxon>
        <taxon>Stichotrichia</taxon>
        <taxon>Sporadotrichida</taxon>
        <taxon>Oxytrichidae</taxon>
        <taxon>Stylonychinae</taxon>
        <taxon>Stylonychia</taxon>
    </lineage>
</organism>
<dbReference type="AlphaFoldDB" id="A0A078B3B1"/>
<dbReference type="Gene3D" id="2.170.16.10">
    <property type="entry name" value="Hedgehog/Intein (Hint) domain"/>
    <property type="match status" value="1"/>
</dbReference>
<gene>
    <name evidence="1" type="primary">Contig15213.g16207</name>
    <name evidence="1" type="ORF">STYLEM_18049</name>
</gene>
<dbReference type="InterPro" id="IPR036844">
    <property type="entry name" value="Hint_dom_sf"/>
</dbReference>
<keyword evidence="2" id="KW-1185">Reference proteome</keyword>